<keyword evidence="11 16" id="KW-0472">Membrane</keyword>
<reference evidence="18" key="1">
    <citation type="submission" date="2019-10" db="EMBL/GenBank/DDBJ databases">
        <title>The sequence and de novo assembly of the wild yak genome.</title>
        <authorList>
            <person name="Liu Y."/>
        </authorList>
    </citation>
    <scope>NUCLEOTIDE SEQUENCE [LARGE SCALE GENOMIC DNA]</scope>
    <source>
        <strain evidence="18">WY2019</strain>
    </source>
</reference>
<dbReference type="EMBL" id="VBQZ03000105">
    <property type="protein sequence ID" value="MXQ94063.1"/>
    <property type="molecule type" value="Genomic_DNA"/>
</dbReference>
<keyword evidence="13" id="KW-0449">Lipoprotein</keyword>
<evidence type="ECO:0000256" key="15">
    <source>
        <dbReference type="ARBA" id="ARBA00047790"/>
    </source>
</evidence>
<dbReference type="PANTHER" id="PTHR22883:SF466">
    <property type="entry name" value="PALMITOYLTRANSFERASE ZDHHC4"/>
    <property type="match status" value="1"/>
</dbReference>
<evidence type="ECO:0000256" key="10">
    <source>
        <dbReference type="ARBA" id="ARBA00023034"/>
    </source>
</evidence>
<keyword evidence="19" id="KW-1185">Reference proteome</keyword>
<evidence type="ECO:0000256" key="8">
    <source>
        <dbReference type="ARBA" id="ARBA00022824"/>
    </source>
</evidence>
<dbReference type="GO" id="GO:0000139">
    <property type="term" value="C:Golgi membrane"/>
    <property type="evidence" value="ECO:0007669"/>
    <property type="project" value="UniProtKB-SubCell"/>
</dbReference>
<evidence type="ECO:0000256" key="11">
    <source>
        <dbReference type="ARBA" id="ARBA00023136"/>
    </source>
</evidence>
<evidence type="ECO:0000256" key="12">
    <source>
        <dbReference type="ARBA" id="ARBA00023139"/>
    </source>
</evidence>
<evidence type="ECO:0000256" key="6">
    <source>
        <dbReference type="ARBA" id="ARBA00022679"/>
    </source>
</evidence>
<protein>
    <recommendedName>
        <fullName evidence="16">Palmitoyltransferase</fullName>
        <ecNumber evidence="16">2.3.1.225</ecNumber>
    </recommendedName>
</protein>
<evidence type="ECO:0000256" key="3">
    <source>
        <dbReference type="ARBA" id="ARBA00004653"/>
    </source>
</evidence>
<feature type="transmembrane region" description="Helical" evidence="16">
    <location>
        <begin position="307"/>
        <end position="331"/>
    </location>
</feature>
<evidence type="ECO:0000256" key="13">
    <source>
        <dbReference type="ARBA" id="ARBA00023288"/>
    </source>
</evidence>
<evidence type="ECO:0000259" key="17">
    <source>
        <dbReference type="Pfam" id="PF01529"/>
    </source>
</evidence>
<dbReference type="Proteomes" id="UP000322234">
    <property type="component" value="Unassembled WGS sequence"/>
</dbReference>
<comment type="domain">
    <text evidence="16">The DHHC domain is required for palmitoyltransferase activity.</text>
</comment>
<keyword evidence="9 16" id="KW-1133">Transmembrane helix</keyword>
<dbReference type="Pfam" id="PF01529">
    <property type="entry name" value="DHHC"/>
    <property type="match status" value="1"/>
</dbReference>
<dbReference type="PROSITE" id="PS50216">
    <property type="entry name" value="DHHC"/>
    <property type="match status" value="1"/>
</dbReference>
<name>A0A6B0S3T7_9CETA</name>
<dbReference type="AlphaFoldDB" id="A0A6B0S3T7"/>
<feature type="transmembrane region" description="Helical" evidence="16">
    <location>
        <begin position="366"/>
        <end position="392"/>
    </location>
</feature>
<evidence type="ECO:0000313" key="18">
    <source>
        <dbReference type="EMBL" id="MXQ94063.1"/>
    </source>
</evidence>
<dbReference type="EC" id="2.3.1.225" evidence="16"/>
<keyword evidence="10" id="KW-0333">Golgi apparatus</keyword>
<accession>A0A6B0S3T7</accession>
<evidence type="ECO:0000256" key="9">
    <source>
        <dbReference type="ARBA" id="ARBA00022989"/>
    </source>
</evidence>
<evidence type="ECO:0000256" key="1">
    <source>
        <dbReference type="ARBA" id="ARBA00004477"/>
    </source>
</evidence>
<comment type="similarity">
    <text evidence="4 16">Belongs to the DHHC palmitoyltransferase family.</text>
</comment>
<comment type="caution">
    <text evidence="18">The sequence shown here is derived from an EMBL/GenBank/DDBJ whole genome shotgun (WGS) entry which is preliminary data.</text>
</comment>
<keyword evidence="8" id="KW-0256">Endoplasmic reticulum</keyword>
<dbReference type="InterPro" id="IPR001594">
    <property type="entry name" value="Palmitoyltrfase_DHHC"/>
</dbReference>
<evidence type="ECO:0000256" key="4">
    <source>
        <dbReference type="ARBA" id="ARBA00008574"/>
    </source>
</evidence>
<sequence>MYSYPKPSECMSTVRPGTVFCKIFDNGSPKLDLQSSVWKCPIGKLETPQREQNATDSSAPAAFRKHFRRKSSGPTIASHVDVTCPPEVWGRALEAPARAKLVVGRSRRPRMDFLVLFLLYLALVLLGFVMICIGSKTHYLQGLISRGAQVFSYIIPECLQRAMLSVLHYLFHTRNYTFVVLHLILQGMVYTEYTWEIFGLCQQLEFSLYYLFLPYLLLIVNLLFFTLSCVTNPGTITKANELLFLQVYEFDEVMFPKNVRCPACDLRKPARSKHCGVCNRCVHRFDHHCVWVNNCIGAWNTRYFLSYLFTLTASAATMAVVSTVFLVRLVVMSDVYLQTYVDDLGHLQVVDTVFLVQYLFLTFPRIVFLVGFVVVLSFLLGGYLCFCLYLAATNQTTNEWYKGDRAWCQHCPHVARPPAAEPQAYRNIHSHGLWSNLREIFLPATACYERKEK</sequence>
<organism evidence="18 19">
    <name type="scientific">Bos mutus</name>
    <name type="common">wild yak</name>
    <dbReference type="NCBI Taxonomy" id="72004"/>
    <lineage>
        <taxon>Eukaryota</taxon>
        <taxon>Metazoa</taxon>
        <taxon>Chordata</taxon>
        <taxon>Craniata</taxon>
        <taxon>Vertebrata</taxon>
        <taxon>Euteleostomi</taxon>
        <taxon>Mammalia</taxon>
        <taxon>Eutheria</taxon>
        <taxon>Laurasiatheria</taxon>
        <taxon>Artiodactyla</taxon>
        <taxon>Ruminantia</taxon>
        <taxon>Pecora</taxon>
        <taxon>Bovidae</taxon>
        <taxon>Bovinae</taxon>
        <taxon>Bos</taxon>
    </lineage>
</organism>
<comment type="subcellular location">
    <subcellularLocation>
        <location evidence="2">Cell membrane</location>
        <topology evidence="2">Multi-pass membrane protein</topology>
    </subcellularLocation>
    <subcellularLocation>
        <location evidence="1">Endoplasmic reticulum membrane</location>
        <topology evidence="1">Multi-pass membrane protein</topology>
    </subcellularLocation>
    <subcellularLocation>
        <location evidence="3">Golgi apparatus membrane</location>
        <topology evidence="3">Multi-pass membrane protein</topology>
    </subcellularLocation>
</comment>
<feature type="transmembrane region" description="Helical" evidence="16">
    <location>
        <begin position="207"/>
        <end position="227"/>
    </location>
</feature>
<keyword evidence="5" id="KW-1003">Cell membrane</keyword>
<dbReference type="GO" id="GO:0005789">
    <property type="term" value="C:endoplasmic reticulum membrane"/>
    <property type="evidence" value="ECO:0007669"/>
    <property type="project" value="UniProtKB-SubCell"/>
</dbReference>
<dbReference type="PANTHER" id="PTHR22883">
    <property type="entry name" value="ZINC FINGER DHHC DOMAIN CONTAINING PROTEIN"/>
    <property type="match status" value="1"/>
</dbReference>
<keyword evidence="6 16" id="KW-0808">Transferase</keyword>
<dbReference type="GO" id="GO:0019706">
    <property type="term" value="F:protein-cysteine S-palmitoyltransferase activity"/>
    <property type="evidence" value="ECO:0007669"/>
    <property type="project" value="UniProtKB-EC"/>
</dbReference>
<dbReference type="GO" id="GO:0005886">
    <property type="term" value="C:plasma membrane"/>
    <property type="evidence" value="ECO:0007669"/>
    <property type="project" value="UniProtKB-SubCell"/>
</dbReference>
<evidence type="ECO:0000256" key="7">
    <source>
        <dbReference type="ARBA" id="ARBA00022692"/>
    </source>
</evidence>
<feature type="transmembrane region" description="Helical" evidence="16">
    <location>
        <begin position="176"/>
        <end position="195"/>
    </location>
</feature>
<gene>
    <name evidence="18" type="ORF">E5288_WYG008468</name>
</gene>
<evidence type="ECO:0000256" key="16">
    <source>
        <dbReference type="RuleBase" id="RU079119"/>
    </source>
</evidence>
<keyword evidence="7 16" id="KW-0812">Transmembrane</keyword>
<dbReference type="InterPro" id="IPR039859">
    <property type="entry name" value="PFA4/ZDH16/20/ERF2-like"/>
</dbReference>
<evidence type="ECO:0000256" key="14">
    <source>
        <dbReference type="ARBA" id="ARBA00023315"/>
    </source>
</evidence>
<keyword evidence="12" id="KW-0564">Palmitate</keyword>
<keyword evidence="14 16" id="KW-0012">Acyltransferase</keyword>
<evidence type="ECO:0000256" key="5">
    <source>
        <dbReference type="ARBA" id="ARBA00022475"/>
    </source>
</evidence>
<proteinExistence type="inferred from homology"/>
<feature type="transmembrane region" description="Helical" evidence="16">
    <location>
        <begin position="113"/>
        <end position="133"/>
    </location>
</feature>
<dbReference type="GO" id="GO:0006612">
    <property type="term" value="P:protein targeting to membrane"/>
    <property type="evidence" value="ECO:0007669"/>
    <property type="project" value="TreeGrafter"/>
</dbReference>
<comment type="catalytic activity">
    <reaction evidence="15">
        <text>L-cysteinyl-[protein] + hexadecanoyl-CoA = S-hexadecanoyl-L-cysteinyl-[protein] + CoA</text>
        <dbReference type="Rhea" id="RHEA:36683"/>
        <dbReference type="Rhea" id="RHEA-COMP:10131"/>
        <dbReference type="Rhea" id="RHEA-COMP:11032"/>
        <dbReference type="ChEBI" id="CHEBI:29950"/>
        <dbReference type="ChEBI" id="CHEBI:57287"/>
        <dbReference type="ChEBI" id="CHEBI:57379"/>
        <dbReference type="ChEBI" id="CHEBI:74151"/>
        <dbReference type="EC" id="2.3.1.225"/>
    </reaction>
    <physiologicalReaction direction="left-to-right" evidence="15">
        <dbReference type="Rhea" id="RHEA:36684"/>
    </physiologicalReaction>
</comment>
<feature type="domain" description="Palmitoyltransferase DHHC" evidence="17">
    <location>
        <begin position="260"/>
        <end position="402"/>
    </location>
</feature>
<evidence type="ECO:0000256" key="2">
    <source>
        <dbReference type="ARBA" id="ARBA00004651"/>
    </source>
</evidence>
<evidence type="ECO:0000313" key="19">
    <source>
        <dbReference type="Proteomes" id="UP000322234"/>
    </source>
</evidence>